<reference evidence="2 3" key="1">
    <citation type="submission" date="2018-05" db="EMBL/GenBank/DDBJ databases">
        <title>Flavobacterium sp. strain IMCC34758, incomplete genome.</title>
        <authorList>
            <person name="Joung Y."/>
        </authorList>
    </citation>
    <scope>NUCLEOTIDE SEQUENCE [LARGE SCALE GENOMIC DNA]</scope>
    <source>
        <strain evidence="2 3">IMCC34758</strain>
    </source>
</reference>
<keyword evidence="3" id="KW-1185">Reference proteome</keyword>
<dbReference type="NCBIfam" id="TIGR03897">
    <property type="entry name" value="lanti_2_LanM"/>
    <property type="match status" value="1"/>
</dbReference>
<evidence type="ECO:0000259" key="1">
    <source>
        <dbReference type="Pfam" id="PF13575"/>
    </source>
</evidence>
<dbReference type="OrthoDB" id="9148343at2"/>
<accession>A0A2V4C5S9</accession>
<evidence type="ECO:0000313" key="3">
    <source>
        <dbReference type="Proteomes" id="UP000247681"/>
    </source>
</evidence>
<dbReference type="AlphaFoldDB" id="A0A2V4C5S9"/>
<gene>
    <name evidence="2" type="ORF">DMB68_05870</name>
</gene>
<proteinExistence type="predicted"/>
<dbReference type="Proteomes" id="UP000247681">
    <property type="component" value="Unassembled WGS sequence"/>
</dbReference>
<protein>
    <recommendedName>
        <fullName evidence="1">Lantibiotic biosynthesis protein dehydration domain-containing protein</fullName>
    </recommendedName>
</protein>
<feature type="domain" description="Lantibiotic biosynthesis protein dehydration" evidence="1">
    <location>
        <begin position="92"/>
        <end position="466"/>
    </location>
</feature>
<dbReference type="RefSeq" id="WP_110345695.1">
    <property type="nucleotide sequence ID" value="NZ_QJHL01000001.1"/>
</dbReference>
<dbReference type="InterPro" id="IPR017146">
    <property type="entry name" value="Lanti_2_LanM"/>
</dbReference>
<name>A0A2V4C5S9_9FLAO</name>
<dbReference type="InterPro" id="IPR025410">
    <property type="entry name" value="Lant_dehyd"/>
</dbReference>
<comment type="caution">
    <text evidence="2">The sequence shown here is derived from an EMBL/GenBank/DDBJ whole genome shotgun (WGS) entry which is preliminary data.</text>
</comment>
<dbReference type="Pfam" id="PF13575">
    <property type="entry name" value="DUF4135"/>
    <property type="match status" value="1"/>
</dbReference>
<organism evidence="2 3">
    <name type="scientific">Flavobacterium hydrophilum</name>
    <dbReference type="NCBI Taxonomy" id="2211445"/>
    <lineage>
        <taxon>Bacteria</taxon>
        <taxon>Pseudomonadati</taxon>
        <taxon>Bacteroidota</taxon>
        <taxon>Flavobacteriia</taxon>
        <taxon>Flavobacteriales</taxon>
        <taxon>Flavobacteriaceae</taxon>
        <taxon>Flavobacterium</taxon>
    </lineage>
</organism>
<sequence>MNNQTTYLLRDEFETIPFVDIILPYTYNFLEKLEVINISGELINKLHLTLLQQLGVIAEVTLQEELDSYKNNKGENYQEFVEITISLLEVKYPVLDKILKTKCDYYLIQVQKIFLNFDKDFPVISRTFSITAAKNKQIKDIDTSLGDGHNGEGTSLITLLDGTKLIYKPGNLHITNSYNKFIDWVNQNLNTDLRTFKCVSCENYGWLEFVTYEPVNSPEEFQEYYYKAGILLAISFLLGSKDCHYENIIASGKNPILIDHETIIQPLFANQSILSWDEKNKVPLLSVLESMLIANQDTGVPSECVGFGIRGSIEAMDIERKLLKPNTIDSNRDVRIVFRKLVKENVPFYNDTLVFANSYENYFIEGFSVTYNLFMNSREFLMSAQSPIMLFHNQKIRYVWRPTFIYFRILKHMRSAAFMSGFEVYSSKLHELLSKAYQKESFKNFKFILDSEMDQMLNGDIPFFSLNSQDHHLEDDKSFNIFKYSCIENIKCRIDSLSTHHKNEQIEYIKKWIKI</sequence>
<dbReference type="EMBL" id="QJHL01000001">
    <property type="protein sequence ID" value="PXY46689.1"/>
    <property type="molecule type" value="Genomic_DNA"/>
</dbReference>
<evidence type="ECO:0000313" key="2">
    <source>
        <dbReference type="EMBL" id="PXY46689.1"/>
    </source>
</evidence>